<organism evidence="1 2">
    <name type="scientific">Photinus pyralis</name>
    <name type="common">Common eastern firefly</name>
    <name type="synonym">Lampyris pyralis</name>
    <dbReference type="NCBI Taxonomy" id="7054"/>
    <lineage>
        <taxon>Eukaryota</taxon>
        <taxon>Metazoa</taxon>
        <taxon>Ecdysozoa</taxon>
        <taxon>Arthropoda</taxon>
        <taxon>Hexapoda</taxon>
        <taxon>Insecta</taxon>
        <taxon>Pterygota</taxon>
        <taxon>Neoptera</taxon>
        <taxon>Endopterygota</taxon>
        <taxon>Coleoptera</taxon>
        <taxon>Polyphaga</taxon>
        <taxon>Elateriformia</taxon>
        <taxon>Elateroidea</taxon>
        <taxon>Lampyridae</taxon>
        <taxon>Lampyrinae</taxon>
        <taxon>Photinus</taxon>
    </lineage>
</organism>
<reference evidence="1 2" key="1">
    <citation type="journal article" date="2018" name="Elife">
        <title>Firefly genomes illuminate parallel origins of bioluminescence in beetles.</title>
        <authorList>
            <person name="Fallon T.R."/>
            <person name="Lower S.E."/>
            <person name="Chang C.H."/>
            <person name="Bessho-Uehara M."/>
            <person name="Martin G.J."/>
            <person name="Bewick A.J."/>
            <person name="Behringer M."/>
            <person name="Debat H.J."/>
            <person name="Wong I."/>
            <person name="Day J.C."/>
            <person name="Suvorov A."/>
            <person name="Silva C.J."/>
            <person name="Stanger-Hall K.F."/>
            <person name="Hall D.W."/>
            <person name="Schmitz R.J."/>
            <person name="Nelson D.R."/>
            <person name="Lewis S.M."/>
            <person name="Shigenobu S."/>
            <person name="Bybee S.M."/>
            <person name="Larracuente A.M."/>
            <person name="Oba Y."/>
            <person name="Weng J.K."/>
        </authorList>
    </citation>
    <scope>NUCLEOTIDE SEQUENCE [LARGE SCALE GENOMIC DNA]</scope>
    <source>
        <strain evidence="1">1611_PpyrPB1</strain>
        <tissue evidence="1">Whole body</tissue>
    </source>
</reference>
<dbReference type="SUPFAM" id="SSF50630">
    <property type="entry name" value="Acid proteases"/>
    <property type="match status" value="1"/>
</dbReference>
<dbReference type="InParanoid" id="A0A5N4AWX5"/>
<dbReference type="Proteomes" id="UP000327044">
    <property type="component" value="Unassembled WGS sequence"/>
</dbReference>
<dbReference type="Gene3D" id="2.40.70.10">
    <property type="entry name" value="Acid Proteases"/>
    <property type="match status" value="1"/>
</dbReference>
<proteinExistence type="predicted"/>
<keyword evidence="2" id="KW-1185">Reference proteome</keyword>
<dbReference type="AlphaFoldDB" id="A0A5N4AWX5"/>
<evidence type="ECO:0000313" key="2">
    <source>
        <dbReference type="Proteomes" id="UP000327044"/>
    </source>
</evidence>
<evidence type="ECO:0000313" key="1">
    <source>
        <dbReference type="EMBL" id="KAB0801841.1"/>
    </source>
</evidence>
<dbReference type="EMBL" id="VVIM01000002">
    <property type="protein sequence ID" value="KAB0801841.1"/>
    <property type="molecule type" value="Genomic_DNA"/>
</dbReference>
<protein>
    <recommendedName>
        <fullName evidence="3">Peptidase A2 domain-containing protein</fullName>
    </recommendedName>
</protein>
<dbReference type="CDD" id="cd00303">
    <property type="entry name" value="retropepsin_like"/>
    <property type="match status" value="1"/>
</dbReference>
<comment type="caution">
    <text evidence="1">The sequence shown here is derived from an EMBL/GenBank/DDBJ whole genome shotgun (WGS) entry which is preliminary data.</text>
</comment>
<name>A0A5N4AWX5_PHOPY</name>
<sequence>MAETKSWKNWLHTVNTFYKPFPKVCSNFVHNKHDSRPYISLSICGERIRALFDSGANQTILGSNGLYLIKKFNLILKSNGHEYYLSTADGKDQKVLGTVELPIIIDGVCKSINAIACSNIYKDVNQRLHRAYEKNTKFYNLRKRPLKFKVGDTVWKKNYTLSDASKYYSKKLAPKYQKCKVKKITGQLTYELISEEGKNLGVYHVKDLKPYYVEENE</sequence>
<evidence type="ECO:0008006" key="3">
    <source>
        <dbReference type="Google" id="ProtNLM"/>
    </source>
</evidence>
<dbReference type="InterPro" id="IPR021109">
    <property type="entry name" value="Peptidase_aspartic_dom_sf"/>
</dbReference>
<accession>A0A5N4AWX5</accession>
<gene>
    <name evidence="1" type="ORF">PPYR_04027</name>
</gene>